<reference evidence="2" key="1">
    <citation type="submission" date="2022-03" db="EMBL/GenBank/DDBJ databases">
        <authorList>
            <person name="Sayadi A."/>
        </authorList>
    </citation>
    <scope>NUCLEOTIDE SEQUENCE</scope>
</reference>
<feature type="region of interest" description="Disordered" evidence="1">
    <location>
        <begin position="1"/>
        <end position="46"/>
    </location>
</feature>
<dbReference type="Proteomes" id="UP001152888">
    <property type="component" value="Unassembled WGS sequence"/>
</dbReference>
<accession>A0A9P0Q9B7</accession>
<organism evidence="2 3">
    <name type="scientific">Acanthoscelides obtectus</name>
    <name type="common">Bean weevil</name>
    <name type="synonym">Bruchus obtectus</name>
    <dbReference type="NCBI Taxonomy" id="200917"/>
    <lineage>
        <taxon>Eukaryota</taxon>
        <taxon>Metazoa</taxon>
        <taxon>Ecdysozoa</taxon>
        <taxon>Arthropoda</taxon>
        <taxon>Hexapoda</taxon>
        <taxon>Insecta</taxon>
        <taxon>Pterygota</taxon>
        <taxon>Neoptera</taxon>
        <taxon>Endopterygota</taxon>
        <taxon>Coleoptera</taxon>
        <taxon>Polyphaga</taxon>
        <taxon>Cucujiformia</taxon>
        <taxon>Chrysomeloidea</taxon>
        <taxon>Chrysomelidae</taxon>
        <taxon>Bruchinae</taxon>
        <taxon>Bruchini</taxon>
        <taxon>Acanthoscelides</taxon>
    </lineage>
</organism>
<evidence type="ECO:0000313" key="2">
    <source>
        <dbReference type="EMBL" id="CAH2015065.1"/>
    </source>
</evidence>
<proteinExistence type="predicted"/>
<comment type="caution">
    <text evidence="2">The sequence shown here is derived from an EMBL/GenBank/DDBJ whole genome shotgun (WGS) entry which is preliminary data.</text>
</comment>
<gene>
    <name evidence="2" type="ORF">ACAOBT_LOCUS34491</name>
</gene>
<protein>
    <submittedName>
        <fullName evidence="2">Uncharacterized protein</fullName>
    </submittedName>
</protein>
<keyword evidence="3" id="KW-1185">Reference proteome</keyword>
<sequence length="139" mass="16762">MAKPKVDLEKRRQQKRDCERRRREKVRSNPEQYEKAKQQERERYYERKKQGKIKLIGEVSRREKKRLRKKWKEYKRSYNTNKKLVTRATQMLKENTPPATPTRDLNEIEKGFKEALRNCKTIKGTGEKSRGVQKINAAV</sequence>
<dbReference type="AlphaFoldDB" id="A0A9P0Q9B7"/>
<name>A0A9P0Q9B7_ACAOB</name>
<evidence type="ECO:0000313" key="3">
    <source>
        <dbReference type="Proteomes" id="UP001152888"/>
    </source>
</evidence>
<dbReference type="EMBL" id="CAKOFQ010008597">
    <property type="protein sequence ID" value="CAH2015065.1"/>
    <property type="molecule type" value="Genomic_DNA"/>
</dbReference>
<evidence type="ECO:0000256" key="1">
    <source>
        <dbReference type="SAM" id="MobiDB-lite"/>
    </source>
</evidence>